<evidence type="ECO:0000256" key="2">
    <source>
        <dbReference type="SAM" id="Phobius"/>
    </source>
</evidence>
<keyword evidence="2" id="KW-0812">Transmembrane</keyword>
<accession>A0A437MAI6</accession>
<protein>
    <submittedName>
        <fullName evidence="3">Uncharacterized protein</fullName>
    </submittedName>
</protein>
<organism evidence="3 4">
    <name type="scientific">Sphingomonas crocodyli</name>
    <dbReference type="NCBI Taxonomy" id="1979270"/>
    <lineage>
        <taxon>Bacteria</taxon>
        <taxon>Pseudomonadati</taxon>
        <taxon>Pseudomonadota</taxon>
        <taxon>Alphaproteobacteria</taxon>
        <taxon>Sphingomonadales</taxon>
        <taxon>Sphingomonadaceae</taxon>
        <taxon>Sphingomonas</taxon>
    </lineage>
</organism>
<dbReference type="Proteomes" id="UP000282971">
    <property type="component" value="Unassembled WGS sequence"/>
</dbReference>
<reference evidence="3 4" key="1">
    <citation type="submission" date="2019-01" db="EMBL/GenBank/DDBJ databases">
        <authorList>
            <person name="Chen W.-M."/>
        </authorList>
    </citation>
    <scope>NUCLEOTIDE SEQUENCE [LARGE SCALE GENOMIC DNA]</scope>
    <source>
        <strain evidence="3 4">CCP-7</strain>
    </source>
</reference>
<dbReference type="OrthoDB" id="7585798at2"/>
<name>A0A437MAI6_9SPHN</name>
<evidence type="ECO:0000256" key="1">
    <source>
        <dbReference type="SAM" id="MobiDB-lite"/>
    </source>
</evidence>
<dbReference type="EMBL" id="SACN01000001">
    <property type="protein sequence ID" value="RVT94646.1"/>
    <property type="molecule type" value="Genomic_DNA"/>
</dbReference>
<evidence type="ECO:0000313" key="3">
    <source>
        <dbReference type="EMBL" id="RVT94646.1"/>
    </source>
</evidence>
<dbReference type="RefSeq" id="WP_127744220.1">
    <property type="nucleotide sequence ID" value="NZ_SACN01000001.1"/>
</dbReference>
<feature type="region of interest" description="Disordered" evidence="1">
    <location>
        <begin position="83"/>
        <end position="107"/>
    </location>
</feature>
<feature type="region of interest" description="Disordered" evidence="1">
    <location>
        <begin position="29"/>
        <end position="71"/>
    </location>
</feature>
<keyword evidence="2" id="KW-1133">Transmembrane helix</keyword>
<comment type="caution">
    <text evidence="3">The sequence shown here is derived from an EMBL/GenBank/DDBJ whole genome shotgun (WGS) entry which is preliminary data.</text>
</comment>
<feature type="transmembrane region" description="Helical" evidence="2">
    <location>
        <begin position="117"/>
        <end position="140"/>
    </location>
</feature>
<keyword evidence="4" id="KW-1185">Reference proteome</keyword>
<gene>
    <name evidence="3" type="ORF">EOD43_12665</name>
</gene>
<proteinExistence type="predicted"/>
<evidence type="ECO:0000313" key="4">
    <source>
        <dbReference type="Proteomes" id="UP000282971"/>
    </source>
</evidence>
<sequence>MDAGTPTQGFDEALKALEALEEDVLREKTIMPKPQDEPALGISLGDPCDTDSDTAIEAEAPVQGEPAETPAVEDALEAATAESLAQVSPVAEAPAEPKAQPVVKAPNPPAAASKLGLLPVAAAGMGVFASLLSVVGLIVASRTVAEASLVVADARERQAQMVQVGKLVSDLEKVRTKQIELLVLQKAAVEAAPLSKGELNASMDALRLDLADKREDDPLLRQLRDGQNELANMLGTIATKVTRRDPAVESGEGH</sequence>
<dbReference type="AlphaFoldDB" id="A0A437MAI6"/>
<keyword evidence="2" id="KW-0472">Membrane</keyword>